<dbReference type="AlphaFoldDB" id="A0AAJ0HY45"/>
<feature type="compositionally biased region" description="Polar residues" evidence="1">
    <location>
        <begin position="1026"/>
        <end position="1043"/>
    </location>
</feature>
<feature type="region of interest" description="Disordered" evidence="1">
    <location>
        <begin position="1019"/>
        <end position="1043"/>
    </location>
</feature>
<reference evidence="2" key="1">
    <citation type="journal article" date="2023" name="Mol. Phylogenet. Evol.">
        <title>Genome-scale phylogeny and comparative genomics of the fungal order Sordariales.</title>
        <authorList>
            <person name="Hensen N."/>
            <person name="Bonometti L."/>
            <person name="Westerberg I."/>
            <person name="Brannstrom I.O."/>
            <person name="Guillou S."/>
            <person name="Cros-Aarteil S."/>
            <person name="Calhoun S."/>
            <person name="Haridas S."/>
            <person name="Kuo A."/>
            <person name="Mondo S."/>
            <person name="Pangilinan J."/>
            <person name="Riley R."/>
            <person name="LaButti K."/>
            <person name="Andreopoulos B."/>
            <person name="Lipzen A."/>
            <person name="Chen C."/>
            <person name="Yan M."/>
            <person name="Daum C."/>
            <person name="Ng V."/>
            <person name="Clum A."/>
            <person name="Steindorff A."/>
            <person name="Ohm R.A."/>
            <person name="Martin F."/>
            <person name="Silar P."/>
            <person name="Natvig D.O."/>
            <person name="Lalanne C."/>
            <person name="Gautier V."/>
            <person name="Ament-Velasquez S.L."/>
            <person name="Kruys A."/>
            <person name="Hutchinson M.I."/>
            <person name="Powell A.J."/>
            <person name="Barry K."/>
            <person name="Miller A.N."/>
            <person name="Grigoriev I.V."/>
            <person name="Debuchy R."/>
            <person name="Gladieux P."/>
            <person name="Hiltunen Thoren M."/>
            <person name="Johannesson H."/>
        </authorList>
    </citation>
    <scope>NUCLEOTIDE SEQUENCE</scope>
    <source>
        <strain evidence="2">CBS 955.72</strain>
    </source>
</reference>
<evidence type="ECO:0000313" key="3">
    <source>
        <dbReference type="Proteomes" id="UP001275084"/>
    </source>
</evidence>
<dbReference type="Proteomes" id="UP001275084">
    <property type="component" value="Unassembled WGS sequence"/>
</dbReference>
<name>A0AAJ0HY45_9PEZI</name>
<sequence length="1043" mass="112014">MADGDQKPAAPASLAQGTGKVYAYEAPALAPGAYNIEVTQKVSADGQPAGEDLTTTQPFHVQATDPYVLPPSLVHSIYPPRMRSVTATTLPHIMLAGAVPWERRLTDITGAEGTAPYPWLALLVFAPDELVVPPTLADSTTKPSVTKALTITLDAMNKDKANFSLHDAFPSDQASTDSAAFIFVKGKTFRYYFERQQGQPAQGSLPEQTTADLDRYKYLTYMTDTGQVSGAAPLSNAATGAGPPTDKYATIMGHRSRPYSMGKEPQTAIAHLVSLEGLVSRVDWKATAADGALVALVSLYSWTYTWEPNGSDASIQLFEGLKEHVRPLSIRLPAKADNEKVSDAREWMRGRLDEGYTIVRHRDLAGETTMALYRGPLCPKQTRRIQIKPSMYGTDLQIIDMAAKILDVSYSIAWDLGRSLAGRDIKFSTAIAALRRQLVLKATTGARASDGVTSSIDDLVNSVLGTLNDLFSGPLDQHLQGMPAKGTKRWQGAAPSIVPTAAAPGVMTQAKLRRNLAGCTRPWLLNAVTQLCQPKKPESGGAAVLCDAPLFAEVATWVLDNLMSLRLVPALNLFADPTVLGDEEILTFLVDDTWVDAMVDGALSVGNAVGGIEDPVRDEIRVAMNAYILNAPSGVVAIPSGGFIVRSSLVESFPDIEITATLDKDSSGGGGGQPIPIVYRARHDDMIICFCARGPTQALSNFSVSMKLPAHQQRFVLQPVTAESLTLTIRLDPLIDPAVSTKPPGDPEAVTWSKAGPAVSPPDMPVKVWDWDTGIMIPHVVADVTVKVAEKKLLMAFKPLGPDSGALYVAMQLADRQHSLVVPFKVDAITTAHARQLFPLLEEVTEATGPTSAAQSYDPPATGSARHSSLTKKAFSVLFPDKNIPVQSAPPQTIVFVVKPTQTAAIAATQPTTDMVTSVTAIDFILPIGRGAHDLLDADAPDPIPRPTDKRLQWIAAAYRRFESELVVQLRPRVPGGRGVPLAGLDASFVLTRATVNGILGDQVKIEFHETYVEEESKAARKSTEKAVSNTYTVSGSWSLSKE</sequence>
<gene>
    <name evidence="2" type="ORF">B0T25DRAFT_471031</name>
</gene>
<accession>A0AAJ0HY45</accession>
<evidence type="ECO:0000256" key="1">
    <source>
        <dbReference type="SAM" id="MobiDB-lite"/>
    </source>
</evidence>
<organism evidence="2 3">
    <name type="scientific">Lasiosphaeria hispida</name>
    <dbReference type="NCBI Taxonomy" id="260671"/>
    <lineage>
        <taxon>Eukaryota</taxon>
        <taxon>Fungi</taxon>
        <taxon>Dikarya</taxon>
        <taxon>Ascomycota</taxon>
        <taxon>Pezizomycotina</taxon>
        <taxon>Sordariomycetes</taxon>
        <taxon>Sordariomycetidae</taxon>
        <taxon>Sordariales</taxon>
        <taxon>Lasiosphaeriaceae</taxon>
        <taxon>Lasiosphaeria</taxon>
    </lineage>
</organism>
<dbReference type="EMBL" id="JAUIQD010000001">
    <property type="protein sequence ID" value="KAK3364724.1"/>
    <property type="molecule type" value="Genomic_DNA"/>
</dbReference>
<reference evidence="2" key="2">
    <citation type="submission" date="2023-06" db="EMBL/GenBank/DDBJ databases">
        <authorList>
            <consortium name="Lawrence Berkeley National Laboratory"/>
            <person name="Haridas S."/>
            <person name="Hensen N."/>
            <person name="Bonometti L."/>
            <person name="Westerberg I."/>
            <person name="Brannstrom I.O."/>
            <person name="Guillou S."/>
            <person name="Cros-Aarteil S."/>
            <person name="Calhoun S."/>
            <person name="Kuo A."/>
            <person name="Mondo S."/>
            <person name="Pangilinan J."/>
            <person name="Riley R."/>
            <person name="Labutti K."/>
            <person name="Andreopoulos B."/>
            <person name="Lipzen A."/>
            <person name="Chen C."/>
            <person name="Yanf M."/>
            <person name="Daum C."/>
            <person name="Ng V."/>
            <person name="Clum A."/>
            <person name="Steindorff A."/>
            <person name="Ohm R."/>
            <person name="Martin F."/>
            <person name="Silar P."/>
            <person name="Natvig D."/>
            <person name="Lalanne C."/>
            <person name="Gautier V."/>
            <person name="Ament-Velasquez S.L."/>
            <person name="Kruys A."/>
            <person name="Hutchinson M.I."/>
            <person name="Powell A.J."/>
            <person name="Barry K."/>
            <person name="Miller A.N."/>
            <person name="Grigoriev I.V."/>
            <person name="Debuchy R."/>
            <person name="Gladieux P."/>
            <person name="Thoren M.H."/>
            <person name="Johannesson H."/>
        </authorList>
    </citation>
    <scope>NUCLEOTIDE SEQUENCE</scope>
    <source>
        <strain evidence="2">CBS 955.72</strain>
    </source>
</reference>
<protein>
    <submittedName>
        <fullName evidence="2">Uncharacterized protein</fullName>
    </submittedName>
</protein>
<comment type="caution">
    <text evidence="2">The sequence shown here is derived from an EMBL/GenBank/DDBJ whole genome shotgun (WGS) entry which is preliminary data.</text>
</comment>
<evidence type="ECO:0000313" key="2">
    <source>
        <dbReference type="EMBL" id="KAK3364724.1"/>
    </source>
</evidence>
<keyword evidence="3" id="KW-1185">Reference proteome</keyword>
<proteinExistence type="predicted"/>